<keyword evidence="4" id="KW-1185">Reference proteome</keyword>
<feature type="coiled-coil region" evidence="1">
    <location>
        <begin position="639"/>
        <end position="673"/>
    </location>
</feature>
<feature type="compositionally biased region" description="Polar residues" evidence="2">
    <location>
        <begin position="266"/>
        <end position="281"/>
    </location>
</feature>
<feature type="region of interest" description="Disordered" evidence="2">
    <location>
        <begin position="245"/>
        <end position="281"/>
    </location>
</feature>
<feature type="region of interest" description="Disordered" evidence="2">
    <location>
        <begin position="301"/>
        <end position="354"/>
    </location>
</feature>
<feature type="compositionally biased region" description="Polar residues" evidence="2">
    <location>
        <begin position="301"/>
        <end position="319"/>
    </location>
</feature>
<dbReference type="AlphaFoldDB" id="A0AAV1CUI5"/>
<dbReference type="EMBL" id="OX459120">
    <property type="protein sequence ID" value="CAI9099281.1"/>
    <property type="molecule type" value="Genomic_DNA"/>
</dbReference>
<keyword evidence="1" id="KW-0175">Coiled coil</keyword>
<evidence type="ECO:0000256" key="1">
    <source>
        <dbReference type="SAM" id="Coils"/>
    </source>
</evidence>
<evidence type="ECO:0000313" key="3">
    <source>
        <dbReference type="EMBL" id="CAI9099281.1"/>
    </source>
</evidence>
<feature type="compositionally biased region" description="Basic residues" evidence="2">
    <location>
        <begin position="342"/>
        <end position="354"/>
    </location>
</feature>
<accession>A0AAV1CUI5</accession>
<evidence type="ECO:0000256" key="2">
    <source>
        <dbReference type="SAM" id="MobiDB-lite"/>
    </source>
</evidence>
<feature type="region of interest" description="Disordered" evidence="2">
    <location>
        <begin position="203"/>
        <end position="223"/>
    </location>
</feature>
<gene>
    <name evidence="3" type="ORF">OLC1_LOCUS9334</name>
</gene>
<organism evidence="3 4">
    <name type="scientific">Oldenlandia corymbosa var. corymbosa</name>
    <dbReference type="NCBI Taxonomy" id="529605"/>
    <lineage>
        <taxon>Eukaryota</taxon>
        <taxon>Viridiplantae</taxon>
        <taxon>Streptophyta</taxon>
        <taxon>Embryophyta</taxon>
        <taxon>Tracheophyta</taxon>
        <taxon>Spermatophyta</taxon>
        <taxon>Magnoliopsida</taxon>
        <taxon>eudicotyledons</taxon>
        <taxon>Gunneridae</taxon>
        <taxon>Pentapetalae</taxon>
        <taxon>asterids</taxon>
        <taxon>lamiids</taxon>
        <taxon>Gentianales</taxon>
        <taxon>Rubiaceae</taxon>
        <taxon>Rubioideae</taxon>
        <taxon>Spermacoceae</taxon>
        <taxon>Hedyotis-Oldenlandia complex</taxon>
        <taxon>Oldenlandia</taxon>
    </lineage>
</organism>
<dbReference type="Proteomes" id="UP001161247">
    <property type="component" value="Chromosome 3"/>
</dbReference>
<reference evidence="3" key="1">
    <citation type="submission" date="2023-03" db="EMBL/GenBank/DDBJ databases">
        <authorList>
            <person name="Julca I."/>
        </authorList>
    </citation>
    <scope>NUCLEOTIDE SEQUENCE</scope>
</reference>
<sequence length="866" mass="98692">MIGQDTQPFSSEDSVKKFESRMTPNHLFQLITEINKPTDLEEEPDAVDYRELQRQAIRDMGFGALLDLKIKNISTALCSFLANNFQTGARQVSLNGNNVLDIKQEDVVVVLDLPRRPKPVEEFKQNDPAIMDHAEMVDAFKKRMGYKRCLRPLGKTQQEQEQQQDQQDLQDAQICELCEMAWKPAESIFATIIEQLQRQVADQQQQQQQHQQTDDNTVQAPINPTNFQDIEIDKAQGLEQLSQTNDEASLPMGKPVPTSKEVVVDEQQTQPQGAQGLDQLSQTNDEASLLVGKSVTSSKEVVVDEQQTQPQAHGTNISTTEKKRSYQDSTGRDSGVTSTFTKRSRSTGTKKRKVFKDPTIPHFNLGIFSSQEDSYETTQEKNTEEDITGSFDLDKDVNETIEAEEYPVPSALDETKNPTPSIDEIIRRASAPASEPLSDTKKLEMIAAAAEQVEKNSKVVEAIPLSIIPPDWNIASTTGGLLMLEKNECTTPPPAISKLMSLMKRSSMKNLRGEIHQESTGCPNGSDRTAFYSMREGTWIENIIIDAWAVILNKEEAKSDSPRRIFFGVSSFFRFFQSYVECVFPRIELVSARYTFTDVTLPSHKDKTPNAEDYGIYTMHHMERYDGGELDWELRQTEWDKFQETLKELEQRVEQIQQGLQKLNEISERKEEQFSHQNLVLPVEEKEVKEEPKVEMQPSPYKKPPPYVPPLPFPLRGVTKHTSSSGVKNSAKQKVVKQDFSNPLDGELCLEGLFAEGEPCSRFHETLSPEREIIDSEDTTLFTNEEESIISLDESHVGRGKGEFTWGVQIEYIDFDQCQTKKDPEMLEEWSKKDFPLCWMIQKYASWRHDRLIDSTFLWYQDGYSE</sequence>
<proteinExistence type="predicted"/>
<feature type="compositionally biased region" description="Polar residues" evidence="2">
    <location>
        <begin position="214"/>
        <end position="223"/>
    </location>
</feature>
<name>A0AAV1CUI5_OLDCO</name>
<evidence type="ECO:0000313" key="4">
    <source>
        <dbReference type="Proteomes" id="UP001161247"/>
    </source>
</evidence>
<protein>
    <submittedName>
        <fullName evidence="3">OLC1v1036069C1</fullName>
    </submittedName>
</protein>